<dbReference type="GO" id="GO:0000146">
    <property type="term" value="F:microfilament motor activity"/>
    <property type="evidence" value="ECO:0007669"/>
    <property type="project" value="TreeGrafter"/>
</dbReference>
<organism evidence="8 9">
    <name type="scientific">Aphanomyces astaci</name>
    <name type="common">Crayfish plague agent</name>
    <dbReference type="NCBI Taxonomy" id="112090"/>
    <lineage>
        <taxon>Eukaryota</taxon>
        <taxon>Sar</taxon>
        <taxon>Stramenopiles</taxon>
        <taxon>Oomycota</taxon>
        <taxon>Saprolegniomycetes</taxon>
        <taxon>Saprolegniales</taxon>
        <taxon>Verrucalvaceae</taxon>
        <taxon>Aphanomyces</taxon>
    </lineage>
</organism>
<keyword evidence="3 6" id="KW-0518">Myosin</keyword>
<dbReference type="VEuPathDB" id="FungiDB:H257_05014"/>
<dbReference type="FunFam" id="1.10.10.820:FF:000001">
    <property type="entry name" value="Myosin heavy chain"/>
    <property type="match status" value="1"/>
</dbReference>
<reference evidence="8 9" key="1">
    <citation type="submission" date="2018-08" db="EMBL/GenBank/DDBJ databases">
        <title>Aphanomyces genome sequencing and annotation.</title>
        <authorList>
            <person name="Minardi D."/>
            <person name="Oidtmann B."/>
            <person name="Van Der Giezen M."/>
            <person name="Studholme D.J."/>
        </authorList>
    </citation>
    <scope>NUCLEOTIDE SEQUENCE [LARGE SCALE GENOMIC DNA]</scope>
    <source>
        <strain evidence="8 9">Si</strain>
    </source>
</reference>
<dbReference type="GO" id="GO:0005737">
    <property type="term" value="C:cytoplasm"/>
    <property type="evidence" value="ECO:0007669"/>
    <property type="project" value="TreeGrafter"/>
</dbReference>
<protein>
    <recommendedName>
        <fullName evidence="7">Myosin motor domain-containing protein</fullName>
    </recommendedName>
</protein>
<comment type="similarity">
    <text evidence="6">Belongs to the TRAFAC class myosin-kinesin ATPase superfamily. Myosin family.</text>
</comment>
<dbReference type="Gene3D" id="1.20.58.530">
    <property type="match status" value="2"/>
</dbReference>
<feature type="binding site" evidence="6">
    <location>
        <begin position="377"/>
        <end position="384"/>
    </location>
    <ligand>
        <name>ATP</name>
        <dbReference type="ChEBI" id="CHEBI:30616"/>
    </ligand>
</feature>
<dbReference type="Gene3D" id="1.10.10.820">
    <property type="match status" value="1"/>
</dbReference>
<dbReference type="AlphaFoldDB" id="A0A3R7DBQ4"/>
<dbReference type="GO" id="GO:0051015">
    <property type="term" value="F:actin filament binding"/>
    <property type="evidence" value="ECO:0007669"/>
    <property type="project" value="TreeGrafter"/>
</dbReference>
<evidence type="ECO:0000256" key="1">
    <source>
        <dbReference type="ARBA" id="ARBA00022741"/>
    </source>
</evidence>
<comment type="caution">
    <text evidence="8">The sequence shown here is derived from an EMBL/GenBank/DDBJ whole genome shotgun (WGS) entry which is preliminary data.</text>
</comment>
<keyword evidence="5 6" id="KW-0009">Actin-binding</keyword>
<keyword evidence="2 6" id="KW-0067">ATP-binding</keyword>
<keyword evidence="4 6" id="KW-0505">Motor protein</keyword>
<dbReference type="SMART" id="SM00242">
    <property type="entry name" value="MYSc"/>
    <property type="match status" value="1"/>
</dbReference>
<evidence type="ECO:0000256" key="3">
    <source>
        <dbReference type="ARBA" id="ARBA00023123"/>
    </source>
</evidence>
<evidence type="ECO:0000256" key="5">
    <source>
        <dbReference type="ARBA" id="ARBA00023203"/>
    </source>
</evidence>
<dbReference type="GO" id="GO:0005524">
    <property type="term" value="F:ATP binding"/>
    <property type="evidence" value="ECO:0007669"/>
    <property type="project" value="UniProtKB-UniRule"/>
</dbReference>
<dbReference type="Gene3D" id="1.20.120.720">
    <property type="entry name" value="Myosin VI head, motor domain, U50 subdomain"/>
    <property type="match status" value="1"/>
</dbReference>
<dbReference type="PROSITE" id="PS51456">
    <property type="entry name" value="MYOSIN_MOTOR"/>
    <property type="match status" value="1"/>
</dbReference>
<dbReference type="InterPro" id="IPR001609">
    <property type="entry name" value="Myosin_head_motor_dom-like"/>
</dbReference>
<keyword evidence="1 6" id="KW-0547">Nucleotide-binding</keyword>
<evidence type="ECO:0000313" key="9">
    <source>
        <dbReference type="Proteomes" id="UP000283543"/>
    </source>
</evidence>
<evidence type="ECO:0000313" key="8">
    <source>
        <dbReference type="EMBL" id="RHY43374.1"/>
    </source>
</evidence>
<dbReference type="Pfam" id="PF00063">
    <property type="entry name" value="Myosin_head"/>
    <property type="match status" value="2"/>
</dbReference>
<dbReference type="SUPFAM" id="SSF52540">
    <property type="entry name" value="P-loop containing nucleoside triphosphate hydrolases"/>
    <property type="match status" value="1"/>
</dbReference>
<dbReference type="Proteomes" id="UP000283543">
    <property type="component" value="Unassembled WGS sequence"/>
</dbReference>
<gene>
    <name evidence="8" type="ORF">DYB34_011729</name>
</gene>
<dbReference type="GO" id="GO:0016459">
    <property type="term" value="C:myosin complex"/>
    <property type="evidence" value="ECO:0007669"/>
    <property type="project" value="UniProtKB-KW"/>
</dbReference>
<dbReference type="InterPro" id="IPR027417">
    <property type="entry name" value="P-loop_NTPase"/>
</dbReference>
<evidence type="ECO:0000256" key="2">
    <source>
        <dbReference type="ARBA" id="ARBA00022840"/>
    </source>
</evidence>
<evidence type="ECO:0000256" key="6">
    <source>
        <dbReference type="PROSITE-ProRule" id="PRU00782"/>
    </source>
</evidence>
<name>A0A3R7DBQ4_APHAT</name>
<sequence>MLQRVTGKVGGNTVVLRPALQALKEKAEHTLDKKAGDVVLFSKNMHNNTGMTDLSFETHKAKKRVSMYFTSKPDGIASYRRCAAILASVDSVELQYTPQFGQSRISFEWDEFWSMMEHNKLGFLASESSQPLLHLGGDPSQDYITAKIGPASLAVTADRRGVRRLSCIVEISMFGKSKSLEVRDASPSFLPKKAPPMAKKTSESTVMKTNTVTGVDVSHLQIGSRVWVPDAKVLWRVGEVTAVLDDGVVDVFVPESPDDKHQVFAASAMLGFDPSHLVDHADIAQMNNMHEAPLMSVLHRRYLIDAIYTFTTDILISINPYKSIPMLYDIAGFMAASKAKLDCELKSPHLFSIAEKAYRDMRLGKQRDTAQSIVVSGESGAGKTEASKHIMKYLAVASRQADESSKGVGHAATTSLHEKIEECVLLSNFVLESFGNAKVLYILYDQDGRMCGVSIKHFLLEKTRIVLPETNERNYHVFYQMLAGLDALELAELELVAPDEYEYLTSGNCIGIDGVDDAADFCGLRTAMDKLGFTSATQRELFQVLAAILKLGNASFVPVHPQDREACQFAPEVPLEKIAQLLGVQAADLEQKMTTQTTVTGRGSILHMKLTCDQAQHAKHAFCKFIYGEMFNYLIGRMNSTSAEFVKSKSFIGILDIFGFEVMPVNSFEQLCINFANEMLQQQFNKHIFVLEQTHLEKHANYAKPRFESDDFVIKHYAGDVVYCINGFIGKNNDNLHEDLMDLLRAR</sequence>
<dbReference type="EMBL" id="QUTB01008131">
    <property type="protein sequence ID" value="RHY43374.1"/>
    <property type="molecule type" value="Genomic_DNA"/>
</dbReference>
<dbReference type="PANTHER" id="PTHR13140:SF845">
    <property type="entry name" value="MYOSIN-LIKE PROTEIN"/>
    <property type="match status" value="1"/>
</dbReference>
<dbReference type="PANTHER" id="PTHR13140">
    <property type="entry name" value="MYOSIN"/>
    <property type="match status" value="1"/>
</dbReference>
<evidence type="ECO:0000259" key="7">
    <source>
        <dbReference type="PROSITE" id="PS51456"/>
    </source>
</evidence>
<dbReference type="GO" id="GO:0016020">
    <property type="term" value="C:membrane"/>
    <property type="evidence" value="ECO:0007669"/>
    <property type="project" value="TreeGrafter"/>
</dbReference>
<feature type="domain" description="Myosin motor" evidence="7">
    <location>
        <begin position="278"/>
        <end position="747"/>
    </location>
</feature>
<dbReference type="PRINTS" id="PR00193">
    <property type="entry name" value="MYOSINHEAVY"/>
</dbReference>
<evidence type="ECO:0000256" key="4">
    <source>
        <dbReference type="ARBA" id="ARBA00023175"/>
    </source>
</evidence>
<dbReference type="InterPro" id="IPR036961">
    <property type="entry name" value="Kinesin_motor_dom_sf"/>
</dbReference>
<comment type="caution">
    <text evidence="6">Lacks conserved residue(s) required for the propagation of feature annotation.</text>
</comment>
<dbReference type="Gene3D" id="3.40.850.10">
    <property type="entry name" value="Kinesin motor domain"/>
    <property type="match status" value="1"/>
</dbReference>
<dbReference type="GO" id="GO:0007015">
    <property type="term" value="P:actin filament organization"/>
    <property type="evidence" value="ECO:0007669"/>
    <property type="project" value="TreeGrafter"/>
</dbReference>
<dbReference type="VEuPathDB" id="FungiDB:H257_05013"/>
<accession>A0A3R7DBQ4</accession>
<proteinExistence type="inferred from homology"/>